<organism evidence="1">
    <name type="scientific">freshwater metagenome</name>
    <dbReference type="NCBI Taxonomy" id="449393"/>
    <lineage>
        <taxon>unclassified sequences</taxon>
        <taxon>metagenomes</taxon>
        <taxon>ecological metagenomes</taxon>
    </lineage>
</organism>
<dbReference type="EMBL" id="CAEZWF010000040">
    <property type="protein sequence ID" value="CAB4657660.1"/>
    <property type="molecule type" value="Genomic_DNA"/>
</dbReference>
<gene>
    <name evidence="1" type="ORF">UFOPK2157_00801</name>
    <name evidence="3" type="ORF">UFOPK2228_00986</name>
    <name evidence="2" type="ORF">UFOPK2245_00551</name>
</gene>
<proteinExistence type="predicted"/>
<dbReference type="EMBL" id="CAEZVW010000031">
    <property type="protein sequence ID" value="CAB4642900.1"/>
    <property type="molecule type" value="Genomic_DNA"/>
</dbReference>
<name>A0A6J6JZF7_9ZZZZ</name>
<sequence length="522" mass="57247">MITASRKLVAFLSVLTLLFAGSVVDANAAVKQGAKCTKAGKSETVKGTSFICTKSGSKLTWKKVSKVIPEKSSPVIDFSRTYSTDDGYHTLFEGGPCQIDDTLSGKMKLIETYFSNNHGCAGQLQIAKYSLGSKRPVGTFDSAVKYSTLTACKITNDSERMNLSFIGPNSRGMERRFPSPKTIIQLIPIYSTDTEKPVNSPKSDYGHILDFMKEWIDYSSDFGSSVFVRYPDSYIKMQTPIAEYELQHNSNREQPTLVKFSQDLVAAADPIIDFTGANIAIIVPPPGTDTSVIGQAGVRALSTSEGSVPNVMTEFGLLAKNPRVSSPSSNLGHPFWWIHELMHAGIGFGDRYGDGKKNLNTDYGMGELTLMTPWGGDFTTWEKWNLGFMQDSQIQCKTDNAKSIHWIAPSTVQTKESKSLIIPISQSKAIVVETRRPGGLYYKIPIKSQGALVYEIDLTQNKNGYGMKVSLPTNRSVENLPFFLASAPLKVGESTNTNGYRISVTESGTFGDLISVEKIQQN</sequence>
<dbReference type="AlphaFoldDB" id="A0A6J6JZF7"/>
<evidence type="ECO:0000313" key="1">
    <source>
        <dbReference type="EMBL" id="CAB4642900.1"/>
    </source>
</evidence>
<evidence type="ECO:0000313" key="3">
    <source>
        <dbReference type="EMBL" id="CAB4657660.1"/>
    </source>
</evidence>
<dbReference type="EMBL" id="CAEZWK010000009">
    <property type="protein sequence ID" value="CAB4650848.1"/>
    <property type="molecule type" value="Genomic_DNA"/>
</dbReference>
<protein>
    <submittedName>
        <fullName evidence="1">Unannotated protein</fullName>
    </submittedName>
</protein>
<reference evidence="1" key="1">
    <citation type="submission" date="2020-05" db="EMBL/GenBank/DDBJ databases">
        <authorList>
            <person name="Chiriac C."/>
            <person name="Salcher M."/>
            <person name="Ghai R."/>
            <person name="Kavagutti S V."/>
        </authorList>
    </citation>
    <scope>NUCLEOTIDE SEQUENCE</scope>
</reference>
<evidence type="ECO:0000313" key="2">
    <source>
        <dbReference type="EMBL" id="CAB4650848.1"/>
    </source>
</evidence>
<accession>A0A6J6JZF7</accession>